<reference evidence="2 3" key="1">
    <citation type="journal article" date="2016" name="Genome Biol. Evol.">
        <title>Gene Family Evolution Reflects Adaptation to Soil Environmental Stressors in the Genome of the Collembolan Orchesella cincta.</title>
        <authorList>
            <person name="Faddeeva-Vakhrusheva A."/>
            <person name="Derks M.F."/>
            <person name="Anvar S.Y."/>
            <person name="Agamennone V."/>
            <person name="Suring W."/>
            <person name="Smit S."/>
            <person name="van Straalen N.M."/>
            <person name="Roelofs D."/>
        </authorList>
    </citation>
    <scope>NUCLEOTIDE SEQUENCE [LARGE SCALE GENOMIC DNA]</scope>
    <source>
        <tissue evidence="2">Mixed pool</tissue>
    </source>
</reference>
<evidence type="ECO:0000313" key="3">
    <source>
        <dbReference type="Proteomes" id="UP000094527"/>
    </source>
</evidence>
<protein>
    <submittedName>
        <fullName evidence="2">SEC14-like protein 2</fullName>
    </submittedName>
</protein>
<dbReference type="Proteomes" id="UP000094527">
    <property type="component" value="Unassembled WGS sequence"/>
</dbReference>
<name>A0A1D2MYQ1_ORCCI</name>
<dbReference type="EMBL" id="LJIJ01000380">
    <property type="protein sequence ID" value="ODM98130.1"/>
    <property type="molecule type" value="Genomic_DNA"/>
</dbReference>
<dbReference type="SUPFAM" id="SSF52087">
    <property type="entry name" value="CRAL/TRIO domain"/>
    <property type="match status" value="1"/>
</dbReference>
<evidence type="ECO:0000313" key="2">
    <source>
        <dbReference type="EMBL" id="ODM98130.1"/>
    </source>
</evidence>
<dbReference type="InterPro" id="IPR001251">
    <property type="entry name" value="CRAL-TRIO_dom"/>
</dbReference>
<dbReference type="SMART" id="SM00516">
    <property type="entry name" value="SEC14"/>
    <property type="match status" value="1"/>
</dbReference>
<dbReference type="PANTHER" id="PTHR23324">
    <property type="entry name" value="SEC14 RELATED PROTEIN"/>
    <property type="match status" value="1"/>
</dbReference>
<organism evidence="2 3">
    <name type="scientific">Orchesella cincta</name>
    <name type="common">Springtail</name>
    <name type="synonym">Podura cincta</name>
    <dbReference type="NCBI Taxonomy" id="48709"/>
    <lineage>
        <taxon>Eukaryota</taxon>
        <taxon>Metazoa</taxon>
        <taxon>Ecdysozoa</taxon>
        <taxon>Arthropoda</taxon>
        <taxon>Hexapoda</taxon>
        <taxon>Collembola</taxon>
        <taxon>Entomobryomorpha</taxon>
        <taxon>Entomobryoidea</taxon>
        <taxon>Orchesellidae</taxon>
        <taxon>Orchesellinae</taxon>
        <taxon>Orchesella</taxon>
    </lineage>
</organism>
<dbReference type="Pfam" id="PF00650">
    <property type="entry name" value="CRAL_TRIO"/>
    <property type="match status" value="1"/>
</dbReference>
<dbReference type="PANTHER" id="PTHR23324:SF83">
    <property type="entry name" value="SEC14-LIKE PROTEIN 2"/>
    <property type="match status" value="1"/>
</dbReference>
<evidence type="ECO:0000259" key="1">
    <source>
        <dbReference type="PROSITE" id="PS50191"/>
    </source>
</evidence>
<dbReference type="PROSITE" id="PS50191">
    <property type="entry name" value="CRAL_TRIO"/>
    <property type="match status" value="1"/>
</dbReference>
<dbReference type="InterPro" id="IPR051064">
    <property type="entry name" value="SEC14/CRAL-TRIO_domain"/>
</dbReference>
<dbReference type="SUPFAM" id="SSF46938">
    <property type="entry name" value="CRAL/TRIO N-terminal domain"/>
    <property type="match status" value="1"/>
</dbReference>
<sequence>MQLLKNLFNIPYFKSPEVQAMKVETSFGKISSLLLAVVVCFLLVEPTFGIPVEEDLTITYKEKVALEKFRQLVLEHLKDDYMKQDIYLIRWLRAANLDLKLAEQKLLDNLKWREENDIDNLLSEDFSDFERDYPYTTDTYDKTGRPMIAFTFGDWDLRKAVLAGQARRFTRYLDRAFENVTTQIRAKQARGENVTQSQFLINLENFNLAQQGCIQCLPAIFTYFQHQVYYPNLADNIVLVNTPTVFEVVLRILRPIMAPETRVALKVFGTNRQQWQQFLYSIIDKDQLSRDFGGTRSSYR</sequence>
<dbReference type="OMA" id="NLAQQGC"/>
<dbReference type="InterPro" id="IPR036273">
    <property type="entry name" value="CRAL/TRIO_N_dom_sf"/>
</dbReference>
<dbReference type="OrthoDB" id="1434354at2759"/>
<proteinExistence type="predicted"/>
<feature type="domain" description="CRAL-TRIO" evidence="1">
    <location>
        <begin position="125"/>
        <end position="300"/>
    </location>
</feature>
<keyword evidence="3" id="KW-1185">Reference proteome</keyword>
<dbReference type="AlphaFoldDB" id="A0A1D2MYQ1"/>
<dbReference type="STRING" id="48709.A0A1D2MYQ1"/>
<dbReference type="GO" id="GO:0005737">
    <property type="term" value="C:cytoplasm"/>
    <property type="evidence" value="ECO:0007669"/>
    <property type="project" value="TreeGrafter"/>
</dbReference>
<dbReference type="Gene3D" id="3.40.525.10">
    <property type="entry name" value="CRAL-TRIO lipid binding domain"/>
    <property type="match status" value="1"/>
</dbReference>
<dbReference type="CDD" id="cd00170">
    <property type="entry name" value="SEC14"/>
    <property type="match status" value="1"/>
</dbReference>
<accession>A0A1D2MYQ1</accession>
<dbReference type="InterPro" id="IPR036865">
    <property type="entry name" value="CRAL-TRIO_dom_sf"/>
</dbReference>
<gene>
    <name evidence="2" type="ORF">Ocin01_08547</name>
</gene>
<comment type="caution">
    <text evidence="2">The sequence shown here is derived from an EMBL/GenBank/DDBJ whole genome shotgun (WGS) entry which is preliminary data.</text>
</comment>